<evidence type="ECO:0000313" key="1">
    <source>
        <dbReference type="EMBL" id="TVP40027.1"/>
    </source>
</evidence>
<dbReference type="Proteomes" id="UP000315289">
    <property type="component" value="Unassembled WGS sequence"/>
</dbReference>
<protein>
    <submittedName>
        <fullName evidence="1">Uncharacterized protein</fullName>
    </submittedName>
</protein>
<comment type="caution">
    <text evidence="1">The sequence shown here is derived from an EMBL/GenBank/DDBJ whole genome shotgun (WGS) entry which is preliminary data.</text>
</comment>
<sequence length="96" mass="9979">MYKINTLKKSLMSVMIFSVIATLLIAAMGSTTTTNANAFNFGLKSNDVNSGSIDTDSLFSCVGAAIACINTNQDNNNEVANNTAAALPTPISDLDA</sequence>
<dbReference type="RefSeq" id="WP_144732389.1">
    <property type="nucleotide sequence ID" value="NZ_ML675586.1"/>
</dbReference>
<proteinExistence type="predicted"/>
<dbReference type="EMBL" id="VOAH01000010">
    <property type="protein sequence ID" value="TVP40027.1"/>
    <property type="molecule type" value="Genomic_DNA"/>
</dbReference>
<gene>
    <name evidence="1" type="ORF">NARC_100089</name>
</gene>
<reference evidence="1 2" key="1">
    <citation type="journal article" date="2019" name="Front. Microbiol.">
        <title>Ammonia Oxidation by the Arctic Terrestrial Thaumarchaeote Candidatus Nitrosocosmicus arcticus Is Stimulated by Increasing Temperatures.</title>
        <authorList>
            <person name="Alves R.J.E."/>
            <person name="Kerou M."/>
            <person name="Zappe A."/>
            <person name="Bittner R."/>
            <person name="Abby S.S."/>
            <person name="Schmidt H.A."/>
            <person name="Pfeifer K."/>
            <person name="Schleper C."/>
        </authorList>
    </citation>
    <scope>NUCLEOTIDE SEQUENCE [LARGE SCALE GENOMIC DNA]</scope>
    <source>
        <strain evidence="1 2">Kfb</strain>
    </source>
</reference>
<accession>A0A557STT6</accession>
<keyword evidence="2" id="KW-1185">Reference proteome</keyword>
<dbReference type="AlphaFoldDB" id="A0A557STT6"/>
<name>A0A557STT6_9ARCH</name>
<organism evidence="1 2">
    <name type="scientific">Candidatus Nitrosocosmicus arcticus</name>
    <dbReference type="NCBI Taxonomy" id="2035267"/>
    <lineage>
        <taxon>Archaea</taxon>
        <taxon>Nitrososphaerota</taxon>
        <taxon>Nitrososphaeria</taxon>
        <taxon>Nitrososphaerales</taxon>
        <taxon>Nitrososphaeraceae</taxon>
        <taxon>Candidatus Nitrosocosmicus</taxon>
    </lineage>
</organism>
<evidence type="ECO:0000313" key="2">
    <source>
        <dbReference type="Proteomes" id="UP000315289"/>
    </source>
</evidence>